<gene>
    <name evidence="2" type="ORF">F7Q92_05010</name>
</gene>
<evidence type="ECO:0000313" key="3">
    <source>
        <dbReference type="Proteomes" id="UP000430120"/>
    </source>
</evidence>
<sequence length="93" mass="10048">MSESARMCSVRLLCVLWPAFLMAGVAEALVFVVVDPSELHWFGADRVNWSLSAIYSATFLIFWGVISIAAGLTQLLSLPPASSQDPRDAAHPA</sequence>
<accession>A0A643FFQ1</accession>
<name>A0A643FFQ1_IDEDE</name>
<reference evidence="2 3" key="1">
    <citation type="submission" date="2019-09" db="EMBL/GenBank/DDBJ databases">
        <title>Draft genome sequences of 48 bacterial type strains from the CCUG.</title>
        <authorList>
            <person name="Tunovic T."/>
            <person name="Pineiro-Iglesias B."/>
            <person name="Unosson C."/>
            <person name="Inganas E."/>
            <person name="Ohlen M."/>
            <person name="Cardew S."/>
            <person name="Jensie-Markopoulos S."/>
            <person name="Salva-Serra F."/>
            <person name="Jaen-Luchoro D."/>
            <person name="Karlsson R."/>
            <person name="Svensson-Stadler L."/>
            <person name="Chun J."/>
            <person name="Moore E."/>
        </authorList>
    </citation>
    <scope>NUCLEOTIDE SEQUENCE [LARGE SCALE GENOMIC DNA]</scope>
    <source>
        <strain evidence="2 3">CCUG 30977</strain>
    </source>
</reference>
<keyword evidence="1" id="KW-1133">Transmembrane helix</keyword>
<dbReference type="OrthoDB" id="6197657at2"/>
<feature type="transmembrane region" description="Helical" evidence="1">
    <location>
        <begin position="52"/>
        <end position="72"/>
    </location>
</feature>
<dbReference type="RefSeq" id="WP_151123097.1">
    <property type="nucleotide sequence ID" value="NZ_CP088081.1"/>
</dbReference>
<comment type="caution">
    <text evidence="2">The sequence shown here is derived from an EMBL/GenBank/DDBJ whole genome shotgun (WGS) entry which is preliminary data.</text>
</comment>
<dbReference type="EMBL" id="VZPB01000008">
    <property type="protein sequence ID" value="KAB0584070.1"/>
    <property type="molecule type" value="Genomic_DNA"/>
</dbReference>
<evidence type="ECO:0000256" key="1">
    <source>
        <dbReference type="SAM" id="Phobius"/>
    </source>
</evidence>
<dbReference type="Proteomes" id="UP000430120">
    <property type="component" value="Unassembled WGS sequence"/>
</dbReference>
<organism evidence="2 3">
    <name type="scientific">Ideonella dechloratans</name>
    <dbReference type="NCBI Taxonomy" id="36863"/>
    <lineage>
        <taxon>Bacteria</taxon>
        <taxon>Pseudomonadati</taxon>
        <taxon>Pseudomonadota</taxon>
        <taxon>Betaproteobacteria</taxon>
        <taxon>Burkholderiales</taxon>
        <taxon>Sphaerotilaceae</taxon>
        <taxon>Ideonella</taxon>
    </lineage>
</organism>
<keyword evidence="3" id="KW-1185">Reference proteome</keyword>
<proteinExistence type="predicted"/>
<keyword evidence="1" id="KW-0472">Membrane</keyword>
<evidence type="ECO:0000313" key="2">
    <source>
        <dbReference type="EMBL" id="KAB0584070.1"/>
    </source>
</evidence>
<protein>
    <submittedName>
        <fullName evidence="2">Uncharacterized protein</fullName>
    </submittedName>
</protein>
<keyword evidence="1" id="KW-0812">Transmembrane</keyword>
<dbReference type="AlphaFoldDB" id="A0A643FFQ1"/>